<dbReference type="EMBL" id="JAJNAY010000001">
    <property type="protein sequence ID" value="MCD1116911.1"/>
    <property type="molecule type" value="Genomic_DNA"/>
</dbReference>
<comment type="caution">
    <text evidence="1">The sequence shown here is derived from an EMBL/GenBank/DDBJ whole genome shotgun (WGS) entry which is preliminary data.</text>
</comment>
<protein>
    <submittedName>
        <fullName evidence="1">Uncharacterized protein</fullName>
    </submittedName>
</protein>
<organism evidence="1 2">
    <name type="scientific">Chryseobacterium turcicum</name>
    <dbReference type="NCBI Taxonomy" id="2898076"/>
    <lineage>
        <taxon>Bacteria</taxon>
        <taxon>Pseudomonadati</taxon>
        <taxon>Bacteroidota</taxon>
        <taxon>Flavobacteriia</taxon>
        <taxon>Flavobacteriales</taxon>
        <taxon>Weeksellaceae</taxon>
        <taxon>Chryseobacterium group</taxon>
        <taxon>Chryseobacterium</taxon>
    </lineage>
</organism>
<proteinExistence type="predicted"/>
<evidence type="ECO:0000313" key="2">
    <source>
        <dbReference type="Proteomes" id="UP001108025"/>
    </source>
</evidence>
<accession>A0A9Q3V2T4</accession>
<keyword evidence="2" id="KW-1185">Reference proteome</keyword>
<name>A0A9Q3V2T4_9FLAO</name>
<gene>
    <name evidence="1" type="ORF">LO744_08595</name>
</gene>
<dbReference type="AlphaFoldDB" id="A0A9Q3V2T4"/>
<dbReference type="RefSeq" id="WP_230668673.1">
    <property type="nucleotide sequence ID" value="NZ_JAJNAY010000001.1"/>
</dbReference>
<sequence length="133" mass="15833">METKFTYLVTKDKVEMINDLDFAIHLDYLVIEEFKDMTGFKMEEATESLKKFNTLDEIFESKLTQSLHTQKIISIIQKLKVENFFLHHCTDNENFGLPLWSSLLIVKNKEVYKSSDLYDVQEILDYNYFEDIL</sequence>
<reference evidence="1" key="1">
    <citation type="submission" date="2021-11" db="EMBL/GenBank/DDBJ databases">
        <title>Description of novel Chryseobacterium species.</title>
        <authorList>
            <person name="Saticioglu I.B."/>
            <person name="Ay H."/>
            <person name="Altun S."/>
            <person name="Duman M."/>
        </authorList>
    </citation>
    <scope>NUCLEOTIDE SEQUENCE</scope>
    <source>
        <strain evidence="1">C-17</strain>
    </source>
</reference>
<evidence type="ECO:0000313" key="1">
    <source>
        <dbReference type="EMBL" id="MCD1116911.1"/>
    </source>
</evidence>
<dbReference type="Proteomes" id="UP001108025">
    <property type="component" value="Unassembled WGS sequence"/>
</dbReference>